<feature type="transmembrane region" description="Helical" evidence="1">
    <location>
        <begin position="239"/>
        <end position="261"/>
    </location>
</feature>
<evidence type="ECO:0008006" key="5">
    <source>
        <dbReference type="Google" id="ProtNLM"/>
    </source>
</evidence>
<dbReference type="InterPro" id="IPR046084">
    <property type="entry name" value="TrbL_4"/>
</dbReference>
<gene>
    <name evidence="3" type="ORF">EDD58_103274</name>
</gene>
<evidence type="ECO:0000256" key="1">
    <source>
        <dbReference type="SAM" id="Phobius"/>
    </source>
</evidence>
<keyword evidence="2" id="KW-0732">Signal</keyword>
<keyword evidence="4" id="KW-1185">Reference proteome</keyword>
<keyword evidence="1" id="KW-1133">Transmembrane helix</keyword>
<evidence type="ECO:0000256" key="2">
    <source>
        <dbReference type="SAM" id="SignalP"/>
    </source>
</evidence>
<feature type="transmembrane region" description="Helical" evidence="1">
    <location>
        <begin position="178"/>
        <end position="199"/>
    </location>
</feature>
<dbReference type="OrthoDB" id="2971760at2"/>
<protein>
    <recommendedName>
        <fullName evidence="5">TrbL/VirB6 plasmid conjugal transfer protein</fullName>
    </recommendedName>
</protein>
<feature type="transmembrane region" description="Helical" evidence="1">
    <location>
        <begin position="211"/>
        <end position="227"/>
    </location>
</feature>
<feature type="transmembrane region" description="Helical" evidence="1">
    <location>
        <begin position="103"/>
        <end position="122"/>
    </location>
</feature>
<keyword evidence="1" id="KW-0812">Transmembrane</keyword>
<reference evidence="3 4" key="1">
    <citation type="submission" date="2019-03" db="EMBL/GenBank/DDBJ databases">
        <title>Genomic Encyclopedia of Type Strains, Phase IV (KMG-IV): sequencing the most valuable type-strain genomes for metagenomic binning, comparative biology and taxonomic classification.</title>
        <authorList>
            <person name="Goeker M."/>
        </authorList>
    </citation>
    <scope>NUCLEOTIDE SEQUENCE [LARGE SCALE GENOMIC DNA]</scope>
    <source>
        <strain evidence="3 4">DSM 45707</strain>
    </source>
</reference>
<feature type="chain" id="PRO_5020972552" description="TrbL/VirB6 plasmid conjugal transfer protein" evidence="2">
    <location>
        <begin position="28"/>
        <end position="326"/>
    </location>
</feature>
<sequence>MRLQKWIPIILLLSLIFTFTFATVVNAEEKQEPSEDYKKIEDKFDCDSFDPVCHVKLWMISITMDIFDSVALFVKLAVIATNTIIYKPKVIEYLGYFKETSQVLISAFFLFHLVKVLSYYWIEQDTQRFKTMINKLLITTVMIAGYQWAFSKLVLVMIESVVKFEPDLGEFEAMFLTLLTPYASLVTLLFLLMGLLVLIVSFQVLIRSAELAFMYMVGPFAIATNLNEEFNLFTPWWRTLLSIMITQFVQVFLVMFTIDLVSNSEATISGIHNYYLAIAMMILVIKSPAFIKEFMYSTGAGQTVVGMTTKTAGAVSKQLIRFAMKK</sequence>
<dbReference type="EMBL" id="SMAG01000003">
    <property type="protein sequence ID" value="TCS94851.1"/>
    <property type="molecule type" value="Genomic_DNA"/>
</dbReference>
<name>A0A4R3L4Y9_9BACL</name>
<feature type="transmembrane region" description="Helical" evidence="1">
    <location>
        <begin position="134"/>
        <end position="158"/>
    </location>
</feature>
<evidence type="ECO:0000313" key="3">
    <source>
        <dbReference type="EMBL" id="TCS94851.1"/>
    </source>
</evidence>
<dbReference type="Proteomes" id="UP000294937">
    <property type="component" value="Unassembled WGS sequence"/>
</dbReference>
<accession>A0A4R3L4Y9</accession>
<evidence type="ECO:0000313" key="4">
    <source>
        <dbReference type="Proteomes" id="UP000294937"/>
    </source>
</evidence>
<proteinExistence type="predicted"/>
<feature type="transmembrane region" description="Helical" evidence="1">
    <location>
        <begin position="273"/>
        <end position="291"/>
    </location>
</feature>
<organism evidence="3 4">
    <name type="scientific">Hazenella coriacea</name>
    <dbReference type="NCBI Taxonomy" id="1179467"/>
    <lineage>
        <taxon>Bacteria</taxon>
        <taxon>Bacillati</taxon>
        <taxon>Bacillota</taxon>
        <taxon>Bacilli</taxon>
        <taxon>Bacillales</taxon>
        <taxon>Thermoactinomycetaceae</taxon>
        <taxon>Hazenella</taxon>
    </lineage>
</organism>
<feature type="signal peptide" evidence="2">
    <location>
        <begin position="1"/>
        <end position="27"/>
    </location>
</feature>
<comment type="caution">
    <text evidence="3">The sequence shown here is derived from an EMBL/GenBank/DDBJ whole genome shotgun (WGS) entry which is preliminary data.</text>
</comment>
<dbReference type="RefSeq" id="WP_131924231.1">
    <property type="nucleotide sequence ID" value="NZ_SMAG01000003.1"/>
</dbReference>
<dbReference type="Pfam" id="PF19597">
    <property type="entry name" value="TrbL_4"/>
    <property type="match status" value="1"/>
</dbReference>
<keyword evidence="1" id="KW-0472">Membrane</keyword>
<dbReference type="AlphaFoldDB" id="A0A4R3L4Y9"/>